<protein>
    <recommendedName>
        <fullName evidence="3">ATPase AAA-type core domain-containing protein</fullName>
    </recommendedName>
</protein>
<dbReference type="SUPFAM" id="SSF52540">
    <property type="entry name" value="P-loop containing nucleoside triphosphate hydrolases"/>
    <property type="match status" value="1"/>
</dbReference>
<dbReference type="Proteomes" id="UP000265703">
    <property type="component" value="Unassembled WGS sequence"/>
</dbReference>
<dbReference type="PANTHER" id="PTHR46411">
    <property type="entry name" value="FAMILY ATPASE, PUTATIVE-RELATED"/>
    <property type="match status" value="1"/>
</dbReference>
<organism evidence="1 2">
    <name type="scientific">Glomus cerebriforme</name>
    <dbReference type="NCBI Taxonomy" id="658196"/>
    <lineage>
        <taxon>Eukaryota</taxon>
        <taxon>Fungi</taxon>
        <taxon>Fungi incertae sedis</taxon>
        <taxon>Mucoromycota</taxon>
        <taxon>Glomeromycotina</taxon>
        <taxon>Glomeromycetes</taxon>
        <taxon>Glomerales</taxon>
        <taxon>Glomeraceae</taxon>
        <taxon>Glomus</taxon>
    </lineage>
</organism>
<proteinExistence type="predicted"/>
<keyword evidence="2" id="KW-1185">Reference proteome</keyword>
<evidence type="ECO:0000313" key="2">
    <source>
        <dbReference type="Proteomes" id="UP000265703"/>
    </source>
</evidence>
<comment type="caution">
    <text evidence="1">The sequence shown here is derived from an EMBL/GenBank/DDBJ whole genome shotgun (WGS) entry which is preliminary data.</text>
</comment>
<dbReference type="AlphaFoldDB" id="A0A397SGD8"/>
<dbReference type="PANTHER" id="PTHR46411:SF3">
    <property type="entry name" value="AAA+ ATPASE DOMAIN-CONTAINING PROTEIN"/>
    <property type="match status" value="1"/>
</dbReference>
<dbReference type="EMBL" id="QKYT01000530">
    <property type="protein sequence ID" value="RIA83959.1"/>
    <property type="molecule type" value="Genomic_DNA"/>
</dbReference>
<name>A0A397SGD8_9GLOM</name>
<gene>
    <name evidence="1" type="ORF">C1645_833013</name>
</gene>
<accession>A0A397SGD8</accession>
<dbReference type="STRING" id="658196.A0A397SGD8"/>
<sequence length="207" mass="23753">MVWNMDTTKKATRKSVKEEELFMCAPSVYGFSFASKKWGQIYVNELDDLTFDDAAFDQLVMDSVKKELIYNLVTSNHEGLDIISGKDGGLASIWNAVILIDEADIFLERRSEHDIQHNAMVSIFLRLLEYPSRYFILDKNRGKEWNKLSNAQTKRPINGREIKTVIRIAKALAIKKDPNALITTQQLKTVLNLSKSYKEEMSENTLN</sequence>
<evidence type="ECO:0000313" key="1">
    <source>
        <dbReference type="EMBL" id="RIA83959.1"/>
    </source>
</evidence>
<dbReference type="InterPro" id="IPR027417">
    <property type="entry name" value="P-loop_NTPase"/>
</dbReference>
<reference evidence="1 2" key="1">
    <citation type="submission" date="2018-06" db="EMBL/GenBank/DDBJ databases">
        <title>Comparative genomics reveals the genomic features of Rhizophagus irregularis, R. cerebriforme, R. diaphanum and Gigaspora rosea, and their symbiotic lifestyle signature.</title>
        <authorList>
            <person name="Morin E."/>
            <person name="San Clemente H."/>
            <person name="Chen E.C.H."/>
            <person name="De La Providencia I."/>
            <person name="Hainaut M."/>
            <person name="Kuo A."/>
            <person name="Kohler A."/>
            <person name="Murat C."/>
            <person name="Tang N."/>
            <person name="Roy S."/>
            <person name="Loubradou J."/>
            <person name="Henrissat B."/>
            <person name="Grigoriev I.V."/>
            <person name="Corradi N."/>
            <person name="Roux C."/>
            <person name="Martin F.M."/>
        </authorList>
    </citation>
    <scope>NUCLEOTIDE SEQUENCE [LARGE SCALE GENOMIC DNA]</scope>
    <source>
        <strain evidence="1 2">DAOM 227022</strain>
    </source>
</reference>
<dbReference type="OrthoDB" id="10042665at2759"/>
<evidence type="ECO:0008006" key="3">
    <source>
        <dbReference type="Google" id="ProtNLM"/>
    </source>
</evidence>